<name>A0AA88RBR8_9ASTE</name>
<proteinExistence type="predicted"/>
<evidence type="ECO:0000256" key="1">
    <source>
        <dbReference type="SAM" id="MobiDB-lite"/>
    </source>
</evidence>
<comment type="caution">
    <text evidence="2">The sequence shown here is derived from an EMBL/GenBank/DDBJ whole genome shotgun (WGS) entry which is preliminary data.</text>
</comment>
<feature type="compositionally biased region" description="Polar residues" evidence="1">
    <location>
        <begin position="274"/>
        <end position="301"/>
    </location>
</feature>
<feature type="compositionally biased region" description="Basic and acidic residues" evidence="1">
    <location>
        <begin position="201"/>
        <end position="212"/>
    </location>
</feature>
<reference evidence="2" key="1">
    <citation type="submission" date="2022-12" db="EMBL/GenBank/DDBJ databases">
        <title>Draft genome assemblies for two species of Escallonia (Escalloniales).</title>
        <authorList>
            <person name="Chanderbali A."/>
            <person name="Dervinis C."/>
            <person name="Anghel I."/>
            <person name="Soltis D."/>
            <person name="Soltis P."/>
            <person name="Zapata F."/>
        </authorList>
    </citation>
    <scope>NUCLEOTIDE SEQUENCE</scope>
    <source>
        <strain evidence="2">UCBG92.1500</strain>
        <tissue evidence="2">Leaf</tissue>
    </source>
</reference>
<evidence type="ECO:0008006" key="4">
    <source>
        <dbReference type="Google" id="ProtNLM"/>
    </source>
</evidence>
<organism evidence="2 3">
    <name type="scientific">Escallonia rubra</name>
    <dbReference type="NCBI Taxonomy" id="112253"/>
    <lineage>
        <taxon>Eukaryota</taxon>
        <taxon>Viridiplantae</taxon>
        <taxon>Streptophyta</taxon>
        <taxon>Embryophyta</taxon>
        <taxon>Tracheophyta</taxon>
        <taxon>Spermatophyta</taxon>
        <taxon>Magnoliopsida</taxon>
        <taxon>eudicotyledons</taxon>
        <taxon>Gunneridae</taxon>
        <taxon>Pentapetalae</taxon>
        <taxon>asterids</taxon>
        <taxon>campanulids</taxon>
        <taxon>Escalloniales</taxon>
        <taxon>Escalloniaceae</taxon>
        <taxon>Escallonia</taxon>
    </lineage>
</organism>
<dbReference type="AlphaFoldDB" id="A0AA88RBR8"/>
<gene>
    <name evidence="2" type="ORF">RJ640_021119</name>
</gene>
<protein>
    <recommendedName>
        <fullName evidence="4">C2 NT-type domain-containing protein</fullName>
    </recommendedName>
</protein>
<feature type="region of interest" description="Disordered" evidence="1">
    <location>
        <begin position="200"/>
        <end position="235"/>
    </location>
</feature>
<feature type="compositionally biased region" description="Polar residues" evidence="1">
    <location>
        <begin position="214"/>
        <end position="235"/>
    </location>
</feature>
<dbReference type="PANTHER" id="PTHR31182">
    <property type="entry name" value="C2 NT-TYPE DOMAIN-CONTAINING PROTEIN"/>
    <property type="match status" value="1"/>
</dbReference>
<keyword evidence="3" id="KW-1185">Reference proteome</keyword>
<accession>A0AA88RBR8</accession>
<sequence>MRLLRGLEDGMEDRGEDGGEKVLAVQMRWKGAPRAGMVPFRRASRRRKDSSGESVAKPGAPVEWDDEFENLCCFSTVSGDDHVQKFGPWHVSFSLSYGESKERMVVIGKASLNIAEIASNMESQTIGKASLNIAEMASNMESRVEKEVPIRLQVAGVARESTLLVFLSFAEIRDSQDSTGLVQNPIEVNGSANNGLLENEEERKNEQNHDEASVGQTDSDGNSETNSGNESRLSSSFGNRLDLVKKAPFFSWKRRRLSFKSEKIKTSEDENRNDIASTSAQNENVTKPTRTAYQSSTTSNWETRDLTSRDGSTKLRANVFFASFDQRSDKAAGGSACTALVAIIAHWLQSNQNMMPSRPEFDKLIIDGSSEWQKLCNNNAYVNDFPNKHFDLETILHADLRPIHVSRKESYIGFFGPEKFESLKGAMSFDELWNEVETKADEHEPRIYIVSWNDHFFVLKADVNAYYIIDTLGERLFEGCEQAYILRFDESTSIHAKIKTQKVSAEEMAGQDTANSKEESEEIICSGRGCCKEYIKRFLAAIPLQELEQEEKKETVPYYSLHQRLQIEFNFTRSSSSSSSSPISSSATTSTSYLITDDECLDQL</sequence>
<evidence type="ECO:0000313" key="3">
    <source>
        <dbReference type="Proteomes" id="UP001187471"/>
    </source>
</evidence>
<evidence type="ECO:0000313" key="2">
    <source>
        <dbReference type="EMBL" id="KAK2979116.1"/>
    </source>
</evidence>
<feature type="region of interest" description="Disordered" evidence="1">
    <location>
        <begin position="263"/>
        <end position="307"/>
    </location>
</feature>
<feature type="compositionally biased region" description="Basic and acidic residues" evidence="1">
    <location>
        <begin position="263"/>
        <end position="273"/>
    </location>
</feature>
<dbReference type="PANTHER" id="PTHR31182:SF17">
    <property type="entry name" value="EEIG1_EHBP1 PROTEIN AMINO-TERMINAL DOMAIN PROTEIN"/>
    <property type="match status" value="1"/>
</dbReference>
<dbReference type="EMBL" id="JAVXUO010001795">
    <property type="protein sequence ID" value="KAK2979116.1"/>
    <property type="molecule type" value="Genomic_DNA"/>
</dbReference>
<dbReference type="Proteomes" id="UP001187471">
    <property type="component" value="Unassembled WGS sequence"/>
</dbReference>